<name>A0A9P6JLB2_9AGAR</name>
<gene>
    <name evidence="3" type="ORF">CPB83DRAFT_861150</name>
</gene>
<feature type="domain" description="DRBM" evidence="2">
    <location>
        <begin position="5"/>
        <end position="75"/>
    </location>
</feature>
<dbReference type="Proteomes" id="UP000807306">
    <property type="component" value="Unassembled WGS sequence"/>
</dbReference>
<dbReference type="Gene3D" id="3.30.160.20">
    <property type="match status" value="1"/>
</dbReference>
<dbReference type="Pfam" id="PF00035">
    <property type="entry name" value="dsrm"/>
    <property type="match status" value="1"/>
</dbReference>
<dbReference type="PROSITE" id="PS50137">
    <property type="entry name" value="DS_RBD"/>
    <property type="match status" value="1"/>
</dbReference>
<evidence type="ECO:0000259" key="2">
    <source>
        <dbReference type="PROSITE" id="PS50137"/>
    </source>
</evidence>
<dbReference type="EMBL" id="MU157897">
    <property type="protein sequence ID" value="KAF9524570.1"/>
    <property type="molecule type" value="Genomic_DNA"/>
</dbReference>
<evidence type="ECO:0000313" key="4">
    <source>
        <dbReference type="Proteomes" id="UP000807306"/>
    </source>
</evidence>
<dbReference type="GO" id="GO:0003723">
    <property type="term" value="F:RNA binding"/>
    <property type="evidence" value="ECO:0007669"/>
    <property type="project" value="UniProtKB-UniRule"/>
</dbReference>
<keyword evidence="4" id="KW-1185">Reference proteome</keyword>
<evidence type="ECO:0000313" key="3">
    <source>
        <dbReference type="EMBL" id="KAF9524570.1"/>
    </source>
</evidence>
<protein>
    <recommendedName>
        <fullName evidence="2">DRBM domain-containing protein</fullName>
    </recommendedName>
</protein>
<keyword evidence="1" id="KW-0694">RNA-binding</keyword>
<sequence length="82" mass="9166">MDDKDPRNKLARASDLIHRKNLISWEVQPSLGSPSKVIHVWMVKLDGIERGVGQGSTIDEAKNNAARKALSDLRTEYPTLNL</sequence>
<evidence type="ECO:0000256" key="1">
    <source>
        <dbReference type="PROSITE-ProRule" id="PRU00266"/>
    </source>
</evidence>
<dbReference type="AlphaFoldDB" id="A0A9P6JLB2"/>
<dbReference type="InterPro" id="IPR014720">
    <property type="entry name" value="dsRBD_dom"/>
</dbReference>
<comment type="caution">
    <text evidence="3">The sequence shown here is derived from an EMBL/GenBank/DDBJ whole genome shotgun (WGS) entry which is preliminary data.</text>
</comment>
<accession>A0A9P6JLB2</accession>
<dbReference type="OrthoDB" id="1726303at2759"/>
<dbReference type="SUPFAM" id="SSF54768">
    <property type="entry name" value="dsRNA-binding domain-like"/>
    <property type="match status" value="1"/>
</dbReference>
<proteinExistence type="predicted"/>
<organism evidence="3 4">
    <name type="scientific">Crepidotus variabilis</name>
    <dbReference type="NCBI Taxonomy" id="179855"/>
    <lineage>
        <taxon>Eukaryota</taxon>
        <taxon>Fungi</taxon>
        <taxon>Dikarya</taxon>
        <taxon>Basidiomycota</taxon>
        <taxon>Agaricomycotina</taxon>
        <taxon>Agaricomycetes</taxon>
        <taxon>Agaricomycetidae</taxon>
        <taxon>Agaricales</taxon>
        <taxon>Agaricineae</taxon>
        <taxon>Crepidotaceae</taxon>
        <taxon>Crepidotus</taxon>
    </lineage>
</organism>
<reference evidence="3" key="1">
    <citation type="submission" date="2020-11" db="EMBL/GenBank/DDBJ databases">
        <authorList>
            <consortium name="DOE Joint Genome Institute"/>
            <person name="Ahrendt S."/>
            <person name="Riley R."/>
            <person name="Andreopoulos W."/>
            <person name="Labutti K."/>
            <person name="Pangilinan J."/>
            <person name="Ruiz-Duenas F.J."/>
            <person name="Barrasa J.M."/>
            <person name="Sanchez-Garcia M."/>
            <person name="Camarero S."/>
            <person name="Miyauchi S."/>
            <person name="Serrano A."/>
            <person name="Linde D."/>
            <person name="Babiker R."/>
            <person name="Drula E."/>
            <person name="Ayuso-Fernandez I."/>
            <person name="Pacheco R."/>
            <person name="Padilla G."/>
            <person name="Ferreira P."/>
            <person name="Barriuso J."/>
            <person name="Kellner H."/>
            <person name="Castanera R."/>
            <person name="Alfaro M."/>
            <person name="Ramirez L."/>
            <person name="Pisabarro A.G."/>
            <person name="Kuo A."/>
            <person name="Tritt A."/>
            <person name="Lipzen A."/>
            <person name="He G."/>
            <person name="Yan M."/>
            <person name="Ng V."/>
            <person name="Cullen D."/>
            <person name="Martin F."/>
            <person name="Rosso M.-N."/>
            <person name="Henrissat B."/>
            <person name="Hibbett D."/>
            <person name="Martinez A.T."/>
            <person name="Grigoriev I.V."/>
        </authorList>
    </citation>
    <scope>NUCLEOTIDE SEQUENCE</scope>
    <source>
        <strain evidence="3">CBS 506.95</strain>
    </source>
</reference>